<gene>
    <name evidence="1" type="ORF">C8J28_13519</name>
</gene>
<organism evidence="1 2">
    <name type="scientific">Cereibacter azotoformans</name>
    <dbReference type="NCBI Taxonomy" id="43057"/>
    <lineage>
        <taxon>Bacteria</taxon>
        <taxon>Pseudomonadati</taxon>
        <taxon>Pseudomonadota</taxon>
        <taxon>Alphaproteobacteria</taxon>
        <taxon>Rhodobacterales</taxon>
        <taxon>Paracoccaceae</taxon>
        <taxon>Cereibacter</taxon>
    </lineage>
</organism>
<evidence type="ECO:0000313" key="2">
    <source>
        <dbReference type="Proteomes" id="UP000244060"/>
    </source>
</evidence>
<reference evidence="1 2" key="1">
    <citation type="submission" date="2018-04" db="EMBL/GenBank/DDBJ databases">
        <title>Genomic Encyclopedia of Type Strains, Phase III (KMG-III): the genomes of soil and plant-associated and newly described type strains.</title>
        <authorList>
            <person name="Whitman W."/>
        </authorList>
    </citation>
    <scope>NUCLEOTIDE SEQUENCE [LARGE SCALE GENOMIC DNA]</scope>
    <source>
        <strain evidence="1 2">KA25</strain>
    </source>
</reference>
<name>A0A2T5JN31_9RHOB</name>
<accession>A0A2T5JN31</accession>
<dbReference type="EMBL" id="QAOT01000035">
    <property type="protein sequence ID" value="PTR08713.1"/>
    <property type="molecule type" value="Genomic_DNA"/>
</dbReference>
<keyword evidence="2" id="KW-1185">Reference proteome</keyword>
<proteinExistence type="predicted"/>
<evidence type="ECO:0000313" key="1">
    <source>
        <dbReference type="EMBL" id="PTR08713.1"/>
    </source>
</evidence>
<sequence>MRLANAMATTFSGFFASMRPSQSSPGSVRLRVEITPVIVPRVKGMGP</sequence>
<dbReference type="Proteomes" id="UP000244060">
    <property type="component" value="Unassembled WGS sequence"/>
</dbReference>
<protein>
    <submittedName>
        <fullName evidence="1">Uncharacterized protein</fullName>
    </submittedName>
</protein>
<comment type="caution">
    <text evidence="1">The sequence shown here is derived from an EMBL/GenBank/DDBJ whole genome shotgun (WGS) entry which is preliminary data.</text>
</comment>
<dbReference type="AlphaFoldDB" id="A0A2T5JN31"/>